<feature type="transmembrane region" description="Helical" evidence="8">
    <location>
        <begin position="58"/>
        <end position="84"/>
    </location>
</feature>
<dbReference type="Proteomes" id="UP000294933">
    <property type="component" value="Unassembled WGS sequence"/>
</dbReference>
<evidence type="ECO:0000256" key="6">
    <source>
        <dbReference type="ARBA" id="ARBA00022989"/>
    </source>
</evidence>
<evidence type="ECO:0000256" key="2">
    <source>
        <dbReference type="ARBA" id="ARBA00004687"/>
    </source>
</evidence>
<evidence type="ECO:0000256" key="7">
    <source>
        <dbReference type="ARBA" id="ARBA00023136"/>
    </source>
</evidence>
<evidence type="ECO:0000256" key="3">
    <source>
        <dbReference type="ARBA" id="ARBA00022502"/>
    </source>
</evidence>
<dbReference type="VEuPathDB" id="FungiDB:BD410DRAFT_705070"/>
<keyword evidence="5" id="KW-0256">Endoplasmic reticulum</keyword>
<accession>A0A4Y7PED4</accession>
<name>A0A4Y7PED4_9AGAM</name>
<protein>
    <recommendedName>
        <fullName evidence="11">PIG-F-domain-containing protein</fullName>
    </recommendedName>
</protein>
<evidence type="ECO:0000313" key="9">
    <source>
        <dbReference type="EMBL" id="TDL13606.1"/>
    </source>
</evidence>
<dbReference type="GO" id="GO:0006506">
    <property type="term" value="P:GPI anchor biosynthetic process"/>
    <property type="evidence" value="ECO:0007669"/>
    <property type="project" value="UniProtKB-UniPathway"/>
</dbReference>
<proteinExistence type="predicted"/>
<dbReference type="UniPathway" id="UPA00196"/>
<feature type="transmembrane region" description="Helical" evidence="8">
    <location>
        <begin position="130"/>
        <end position="148"/>
    </location>
</feature>
<keyword evidence="7 8" id="KW-0472">Membrane</keyword>
<reference evidence="9 10" key="1">
    <citation type="submission" date="2018-06" db="EMBL/GenBank/DDBJ databases">
        <title>A transcriptomic atlas of mushroom development highlights an independent origin of complex multicellularity.</title>
        <authorList>
            <consortium name="DOE Joint Genome Institute"/>
            <person name="Krizsan K."/>
            <person name="Almasi E."/>
            <person name="Merenyi Z."/>
            <person name="Sahu N."/>
            <person name="Viragh M."/>
            <person name="Koszo T."/>
            <person name="Mondo S."/>
            <person name="Kiss B."/>
            <person name="Balint B."/>
            <person name="Kues U."/>
            <person name="Barry K."/>
            <person name="Hegedus J.C."/>
            <person name="Henrissat B."/>
            <person name="Johnson J."/>
            <person name="Lipzen A."/>
            <person name="Ohm R."/>
            <person name="Nagy I."/>
            <person name="Pangilinan J."/>
            <person name="Yan J."/>
            <person name="Xiong Y."/>
            <person name="Grigoriev I.V."/>
            <person name="Hibbett D.S."/>
            <person name="Nagy L.G."/>
        </authorList>
    </citation>
    <scope>NUCLEOTIDE SEQUENCE [LARGE SCALE GENOMIC DNA]</scope>
    <source>
        <strain evidence="9 10">SZMC22713</strain>
    </source>
</reference>
<gene>
    <name evidence="9" type="ORF">BD410DRAFT_705070</name>
</gene>
<feature type="transmembrane region" description="Helical" evidence="8">
    <location>
        <begin position="213"/>
        <end position="235"/>
    </location>
</feature>
<evidence type="ECO:0000256" key="8">
    <source>
        <dbReference type="SAM" id="Phobius"/>
    </source>
</evidence>
<feature type="transmembrane region" description="Helical" evidence="8">
    <location>
        <begin position="160"/>
        <end position="178"/>
    </location>
</feature>
<comment type="pathway">
    <text evidence="2">Glycolipid biosynthesis; glycosylphosphatidylinositol-anchor biosynthesis.</text>
</comment>
<feature type="non-terminal residue" evidence="9">
    <location>
        <position position="1"/>
    </location>
</feature>
<feature type="transmembrane region" description="Helical" evidence="8">
    <location>
        <begin position="16"/>
        <end position="37"/>
    </location>
</feature>
<keyword evidence="4 8" id="KW-0812">Transmembrane</keyword>
<evidence type="ECO:0000256" key="4">
    <source>
        <dbReference type="ARBA" id="ARBA00022692"/>
    </source>
</evidence>
<organism evidence="9 10">
    <name type="scientific">Rickenella mellea</name>
    <dbReference type="NCBI Taxonomy" id="50990"/>
    <lineage>
        <taxon>Eukaryota</taxon>
        <taxon>Fungi</taxon>
        <taxon>Dikarya</taxon>
        <taxon>Basidiomycota</taxon>
        <taxon>Agaricomycotina</taxon>
        <taxon>Agaricomycetes</taxon>
        <taxon>Hymenochaetales</taxon>
        <taxon>Rickenellaceae</taxon>
        <taxon>Rickenella</taxon>
    </lineage>
</organism>
<comment type="subcellular location">
    <subcellularLocation>
        <location evidence="1">Endoplasmic reticulum membrane</location>
        <topology evidence="1">Multi-pass membrane protein</topology>
    </subcellularLocation>
</comment>
<keyword evidence="6 8" id="KW-1133">Transmembrane helix</keyword>
<keyword evidence="3" id="KW-0337">GPI-anchor biosynthesis</keyword>
<feature type="non-terminal residue" evidence="9">
    <location>
        <position position="275"/>
    </location>
</feature>
<feature type="transmembrane region" description="Helical" evidence="8">
    <location>
        <begin position="247"/>
        <end position="271"/>
    </location>
</feature>
<evidence type="ECO:0000313" key="10">
    <source>
        <dbReference type="Proteomes" id="UP000294933"/>
    </source>
</evidence>
<dbReference type="OrthoDB" id="17366at2759"/>
<dbReference type="AlphaFoldDB" id="A0A4Y7PED4"/>
<keyword evidence="10" id="KW-1185">Reference proteome</keyword>
<evidence type="ECO:0000256" key="5">
    <source>
        <dbReference type="ARBA" id="ARBA00022824"/>
    </source>
</evidence>
<dbReference type="Pfam" id="PF06699">
    <property type="entry name" value="PIG-F"/>
    <property type="match status" value="1"/>
</dbReference>
<evidence type="ECO:0008006" key="11">
    <source>
        <dbReference type="Google" id="ProtNLM"/>
    </source>
</evidence>
<dbReference type="STRING" id="50990.A0A4Y7PED4"/>
<dbReference type="InterPro" id="IPR009580">
    <property type="entry name" value="GPI_biosynthesis_protein_Pig-F"/>
</dbReference>
<sequence>SSNGRQMNSSQPSIPFARYASLAGVHTTLLVFAAIFLPQTTYLLVPSRAESELQPGPIFASVTADPVLTLAWFCIGGAVLQAWWGGWLRYWWRELEQAHSAGFKTVDASQDDVERRIGNVETIGQKLSDALVATLVSSALFYFVVILFGAPISSHFSESYLLSVFLAILVVFPVAYALHTPSFAPDTASLVHRLAWTRLFAEIFPRTALERALVYPACGALLGAWMGALPIALDWERPWQTWPLTPALGAIAGYILSTWGALIISATHLLADADR</sequence>
<evidence type="ECO:0000256" key="1">
    <source>
        <dbReference type="ARBA" id="ARBA00004477"/>
    </source>
</evidence>
<dbReference type="GO" id="GO:0005789">
    <property type="term" value="C:endoplasmic reticulum membrane"/>
    <property type="evidence" value="ECO:0007669"/>
    <property type="project" value="UniProtKB-SubCell"/>
</dbReference>
<dbReference type="EMBL" id="ML170531">
    <property type="protein sequence ID" value="TDL13606.1"/>
    <property type="molecule type" value="Genomic_DNA"/>
</dbReference>